<comment type="caution">
    <text evidence="1">The sequence shown here is derived from an EMBL/GenBank/DDBJ whole genome shotgun (WGS) entry which is preliminary data.</text>
</comment>
<dbReference type="Proteomes" id="UP000214720">
    <property type="component" value="Unassembled WGS sequence"/>
</dbReference>
<organism evidence="1 2">
    <name type="scientific">Caballeronia sordidicola</name>
    <name type="common">Burkholderia sordidicola</name>
    <dbReference type="NCBI Taxonomy" id="196367"/>
    <lineage>
        <taxon>Bacteria</taxon>
        <taxon>Pseudomonadati</taxon>
        <taxon>Pseudomonadota</taxon>
        <taxon>Betaproteobacteria</taxon>
        <taxon>Burkholderiales</taxon>
        <taxon>Burkholderiaceae</taxon>
        <taxon>Caballeronia</taxon>
    </lineage>
</organism>
<dbReference type="AlphaFoldDB" id="A0A226WPJ0"/>
<sequence>MHNNNSNYRYNGYSVSPSAHRLPNGWFAANLLLIRGDFQSAGAAQYKFDALDYFDSETQAVGHAATWAREWVDSRG</sequence>
<reference evidence="2" key="1">
    <citation type="submission" date="2017-01" db="EMBL/GenBank/DDBJ databases">
        <title>Genome Analysis of Deinococcus marmoris KOPRI26562.</title>
        <authorList>
            <person name="Kim J.H."/>
            <person name="Oh H.-M."/>
        </authorList>
    </citation>
    <scope>NUCLEOTIDE SEQUENCE [LARGE SCALE GENOMIC DNA]</scope>
    <source>
        <strain evidence="2">PAMC 26633</strain>
    </source>
</reference>
<dbReference type="EMBL" id="MTHB01000269">
    <property type="protein sequence ID" value="OXC72687.1"/>
    <property type="molecule type" value="Genomic_DNA"/>
</dbReference>
<protein>
    <submittedName>
        <fullName evidence="1">ATPase involved in DNA repair</fullName>
    </submittedName>
</protein>
<name>A0A226WPJ0_CABSO</name>
<evidence type="ECO:0000313" key="2">
    <source>
        <dbReference type="Proteomes" id="UP000214720"/>
    </source>
</evidence>
<proteinExistence type="predicted"/>
<dbReference type="OrthoDB" id="9025276at2"/>
<evidence type="ECO:0000313" key="1">
    <source>
        <dbReference type="EMBL" id="OXC72687.1"/>
    </source>
</evidence>
<gene>
    <name evidence="1" type="ORF">BSU04_40745</name>
</gene>
<dbReference type="RefSeq" id="WP_089165539.1">
    <property type="nucleotide sequence ID" value="NZ_MTHB01000269.1"/>
</dbReference>
<accession>A0A226WPJ0</accession>